<evidence type="ECO:0000313" key="2">
    <source>
        <dbReference type="EMBL" id="CAG9829714.1"/>
    </source>
</evidence>
<dbReference type="EMBL" id="OU898277">
    <property type="protein sequence ID" value="CAG9829714.1"/>
    <property type="molecule type" value="Genomic_DNA"/>
</dbReference>
<evidence type="ECO:0000256" key="1">
    <source>
        <dbReference type="SAM" id="MobiDB-lite"/>
    </source>
</evidence>
<feature type="region of interest" description="Disordered" evidence="1">
    <location>
        <begin position="1"/>
        <end position="120"/>
    </location>
</feature>
<reference evidence="2" key="1">
    <citation type="submission" date="2022-01" db="EMBL/GenBank/DDBJ databases">
        <authorList>
            <person name="King R."/>
        </authorList>
    </citation>
    <scope>NUCLEOTIDE SEQUENCE</scope>
</reference>
<gene>
    <name evidence="2" type="ORF">DIABBA_LOCUS3483</name>
</gene>
<keyword evidence="3" id="KW-1185">Reference proteome</keyword>
<name>A0A9N9SUJ0_DIABA</name>
<feature type="compositionally biased region" description="Basic and acidic residues" evidence="1">
    <location>
        <begin position="47"/>
        <end position="57"/>
    </location>
</feature>
<feature type="compositionally biased region" description="Polar residues" evidence="1">
    <location>
        <begin position="109"/>
        <end position="119"/>
    </location>
</feature>
<evidence type="ECO:0000313" key="3">
    <source>
        <dbReference type="Proteomes" id="UP001153709"/>
    </source>
</evidence>
<accession>A0A9N9SUJ0</accession>
<dbReference type="Proteomes" id="UP001153709">
    <property type="component" value="Chromosome 2"/>
</dbReference>
<feature type="compositionally biased region" description="Polar residues" evidence="1">
    <location>
        <begin position="30"/>
        <end position="42"/>
    </location>
</feature>
<dbReference type="AlphaFoldDB" id="A0A9N9SUJ0"/>
<organism evidence="2 3">
    <name type="scientific">Diabrotica balteata</name>
    <name type="common">Banded cucumber beetle</name>
    <dbReference type="NCBI Taxonomy" id="107213"/>
    <lineage>
        <taxon>Eukaryota</taxon>
        <taxon>Metazoa</taxon>
        <taxon>Ecdysozoa</taxon>
        <taxon>Arthropoda</taxon>
        <taxon>Hexapoda</taxon>
        <taxon>Insecta</taxon>
        <taxon>Pterygota</taxon>
        <taxon>Neoptera</taxon>
        <taxon>Endopterygota</taxon>
        <taxon>Coleoptera</taxon>
        <taxon>Polyphaga</taxon>
        <taxon>Cucujiformia</taxon>
        <taxon>Chrysomeloidea</taxon>
        <taxon>Chrysomelidae</taxon>
        <taxon>Galerucinae</taxon>
        <taxon>Diabroticina</taxon>
        <taxon>Diabroticites</taxon>
        <taxon>Diabrotica</taxon>
    </lineage>
</organism>
<feature type="compositionally biased region" description="Polar residues" evidence="1">
    <location>
        <begin position="59"/>
        <end position="81"/>
    </location>
</feature>
<dbReference type="OrthoDB" id="7442607at2759"/>
<sequence>MSADINIVSKTDDSELDVVDTADSPRPYLHSSTHIASFLNQSDTEEDSIRRRLHDDSGSENSCSESPGNTAFRPRQSTSPKDSAGPLNPSEEYPSPNGSILPEPEPDTSDPTRSPSVSHLTRIHNHLKAGHSFAPYTLPQPLE</sequence>
<proteinExistence type="predicted"/>
<protein>
    <submittedName>
        <fullName evidence="2">Uncharacterized protein</fullName>
    </submittedName>
</protein>